<dbReference type="AlphaFoldDB" id="B1N6M5"/>
<evidence type="ECO:0000256" key="1">
    <source>
        <dbReference type="SAM" id="MobiDB-lite"/>
    </source>
</evidence>
<organism evidence="2">
    <name type="scientific">uncultured bacterium CBNPD1 BAC clone 1664</name>
    <dbReference type="NCBI Taxonomy" id="417310"/>
    <lineage>
        <taxon>Bacteria</taxon>
        <taxon>environmental samples</taxon>
    </lineage>
</organism>
<protein>
    <submittedName>
        <fullName evidence="2">Uncharacterized protein</fullName>
    </submittedName>
</protein>
<name>B1N6M5_9BACT</name>
<evidence type="ECO:0000313" key="2">
    <source>
        <dbReference type="EMBL" id="ABM53571.1"/>
    </source>
</evidence>
<dbReference type="EMBL" id="EF157671">
    <property type="protein sequence ID" value="ABM53571.1"/>
    <property type="molecule type" value="Genomic_DNA"/>
</dbReference>
<accession>B1N6M5</accession>
<proteinExistence type="predicted"/>
<reference evidence="2" key="1">
    <citation type="journal article" date="2008" name="FEMS Microbiol. Ecol.">
        <title>Metagenomic analysis of a freshwater toxic cyanobacteria bloom.</title>
        <authorList>
            <person name="Pope P.B."/>
            <person name="Patel B.K."/>
        </authorList>
    </citation>
    <scope>NUCLEOTIDE SEQUENCE</scope>
</reference>
<feature type="region of interest" description="Disordered" evidence="1">
    <location>
        <begin position="1"/>
        <end position="49"/>
    </location>
</feature>
<feature type="compositionally biased region" description="Polar residues" evidence="1">
    <location>
        <begin position="1"/>
        <end position="12"/>
    </location>
</feature>
<sequence>MGSSLTGWSFSGTPPPPNSFPGALRRRRAGPDRRSPQSPQVPQTRLHAGPVGLGREVVFDEAVLHARLVAGGQEGGEVEGSGAHIVHAAVGPVVLQVQEAHAAGQAADRVQGVLAAPGQPVDVQLEADEGRVRPGDQAVEGKGSVGVGGELEVVVVVGDAEALGGRPAGEGVQAGDHRLPVALVGHDEGQDDPAAAEVAGHGQDGVGLLGHVVQAGVHGGAVEADVAQVGAQVGEVHGQGGGELHGVVADLADAAQRPLGVGGEGLAQGVELQAVGGHQRAPSRRRSAAWFAVRADRAM</sequence>